<evidence type="ECO:0000313" key="4">
    <source>
        <dbReference type="Proteomes" id="UP000324479"/>
    </source>
</evidence>
<dbReference type="AlphaFoldDB" id="A0A5M6DIR2"/>
<dbReference type="InterPro" id="IPR000835">
    <property type="entry name" value="HTH_MarR-typ"/>
</dbReference>
<evidence type="ECO:0000256" key="1">
    <source>
        <dbReference type="SAM" id="MobiDB-lite"/>
    </source>
</evidence>
<dbReference type="Proteomes" id="UP000324479">
    <property type="component" value="Unassembled WGS sequence"/>
</dbReference>
<feature type="region of interest" description="Disordered" evidence="1">
    <location>
        <begin position="1"/>
        <end position="37"/>
    </location>
</feature>
<sequence>MAPKTNRSRSPQARGAAGPSERAAETATLAPRTASGEPLHRWTFLTNHAHVLIVLNSSPGLVLREVAARVGITERAVQRILQDLEEGGFIRREKVGRRNQYEVLTDAPLRHPIEEHRNIGDLLRLING</sequence>
<dbReference type="EMBL" id="VWOX01000002">
    <property type="protein sequence ID" value="KAA5546112.1"/>
    <property type="molecule type" value="Genomic_DNA"/>
</dbReference>
<comment type="caution">
    <text evidence="3">The sequence shown here is derived from an EMBL/GenBank/DDBJ whole genome shotgun (WGS) entry which is preliminary data.</text>
</comment>
<dbReference type="InterPro" id="IPR036388">
    <property type="entry name" value="WH-like_DNA-bd_sf"/>
</dbReference>
<dbReference type="GO" id="GO:0003700">
    <property type="term" value="F:DNA-binding transcription factor activity"/>
    <property type="evidence" value="ECO:0007669"/>
    <property type="project" value="InterPro"/>
</dbReference>
<gene>
    <name evidence="3" type="ORF">FYK55_04240</name>
</gene>
<reference evidence="3 4" key="1">
    <citation type="submission" date="2019-08" db="EMBL/GenBank/DDBJ databases">
        <authorList>
            <person name="Dhanesh K."/>
            <person name="Kumar G."/>
            <person name="Sasikala C."/>
            <person name="Venkata Ramana C."/>
        </authorList>
    </citation>
    <scope>NUCLEOTIDE SEQUENCE [LARGE SCALE GENOMIC DNA]</scope>
    <source>
        <strain evidence="3 4">JC645</strain>
    </source>
</reference>
<dbReference type="InterPro" id="IPR036390">
    <property type="entry name" value="WH_DNA-bd_sf"/>
</dbReference>
<feature type="domain" description="HTH marR-type" evidence="2">
    <location>
        <begin position="47"/>
        <end position="95"/>
    </location>
</feature>
<dbReference type="Pfam" id="PF12802">
    <property type="entry name" value="MarR_2"/>
    <property type="match status" value="1"/>
</dbReference>
<proteinExistence type="predicted"/>
<dbReference type="Gene3D" id="1.10.10.10">
    <property type="entry name" value="Winged helix-like DNA-binding domain superfamily/Winged helix DNA-binding domain"/>
    <property type="match status" value="1"/>
</dbReference>
<name>A0A5M6DIR2_9BACT</name>
<protein>
    <submittedName>
        <fullName evidence="3">MarR family transcriptional regulator</fullName>
    </submittedName>
</protein>
<keyword evidence="4" id="KW-1185">Reference proteome</keyword>
<evidence type="ECO:0000313" key="3">
    <source>
        <dbReference type="EMBL" id="KAA5546112.1"/>
    </source>
</evidence>
<accession>A0A5M6DIR2</accession>
<dbReference type="SUPFAM" id="SSF46785">
    <property type="entry name" value="Winged helix' DNA-binding domain"/>
    <property type="match status" value="1"/>
</dbReference>
<organism evidence="3 4">
    <name type="scientific">Roseiconus nitratireducens</name>
    <dbReference type="NCBI Taxonomy" id="2605748"/>
    <lineage>
        <taxon>Bacteria</taxon>
        <taxon>Pseudomonadati</taxon>
        <taxon>Planctomycetota</taxon>
        <taxon>Planctomycetia</taxon>
        <taxon>Pirellulales</taxon>
        <taxon>Pirellulaceae</taxon>
        <taxon>Roseiconus</taxon>
    </lineage>
</organism>
<evidence type="ECO:0000259" key="2">
    <source>
        <dbReference type="Pfam" id="PF12802"/>
    </source>
</evidence>